<keyword evidence="4" id="KW-1185">Reference proteome</keyword>
<feature type="compositionally biased region" description="Polar residues" evidence="1">
    <location>
        <begin position="490"/>
        <end position="499"/>
    </location>
</feature>
<reference evidence="3 4" key="1">
    <citation type="journal article" date="2022" name="bioRxiv">
        <title>Genomics of Preaxostyla Flagellates Illuminates Evolutionary Transitions and the Path Towards Mitochondrial Loss.</title>
        <authorList>
            <person name="Novak L.V.F."/>
            <person name="Treitli S.C."/>
            <person name="Pyrih J."/>
            <person name="Halakuc P."/>
            <person name="Pipaliya S.V."/>
            <person name="Vacek V."/>
            <person name="Brzon O."/>
            <person name="Soukal P."/>
            <person name="Eme L."/>
            <person name="Dacks J.B."/>
            <person name="Karnkowska A."/>
            <person name="Elias M."/>
            <person name="Hampl V."/>
        </authorList>
    </citation>
    <scope>NUCLEOTIDE SEQUENCE [LARGE SCALE GENOMIC DNA]</scope>
    <source>
        <strain evidence="3">NAU3</strain>
        <tissue evidence="3">Gut</tissue>
    </source>
</reference>
<dbReference type="EMBL" id="JARBJD010000201">
    <property type="protein sequence ID" value="KAK2947438.1"/>
    <property type="molecule type" value="Genomic_DNA"/>
</dbReference>
<protein>
    <recommendedName>
        <fullName evidence="2">Cpl-7 lysozyme C-terminal domain-containing protein</fullName>
    </recommendedName>
</protein>
<evidence type="ECO:0000259" key="2">
    <source>
        <dbReference type="SMART" id="SM01095"/>
    </source>
</evidence>
<feature type="compositionally biased region" description="Polar residues" evidence="1">
    <location>
        <begin position="749"/>
        <end position="760"/>
    </location>
</feature>
<dbReference type="InterPro" id="IPR013168">
    <property type="entry name" value="Cpl_7_lyso_C"/>
</dbReference>
<feature type="compositionally biased region" description="Basic and acidic residues" evidence="1">
    <location>
        <begin position="773"/>
        <end position="789"/>
    </location>
</feature>
<dbReference type="Pfam" id="PF08230">
    <property type="entry name" value="CW_7"/>
    <property type="match status" value="1"/>
</dbReference>
<organism evidence="3 4">
    <name type="scientific">Blattamonas nauphoetae</name>
    <dbReference type="NCBI Taxonomy" id="2049346"/>
    <lineage>
        <taxon>Eukaryota</taxon>
        <taxon>Metamonada</taxon>
        <taxon>Preaxostyla</taxon>
        <taxon>Oxymonadida</taxon>
        <taxon>Blattamonas</taxon>
    </lineage>
</organism>
<accession>A0ABQ9X6M4</accession>
<gene>
    <name evidence="3" type="ORF">BLNAU_17628</name>
</gene>
<feature type="region of interest" description="Disordered" evidence="1">
    <location>
        <begin position="418"/>
        <end position="556"/>
    </location>
</feature>
<evidence type="ECO:0000313" key="4">
    <source>
        <dbReference type="Proteomes" id="UP001281761"/>
    </source>
</evidence>
<feature type="domain" description="Cpl-7 lysozyme C-terminal" evidence="2">
    <location>
        <begin position="570"/>
        <end position="611"/>
    </location>
</feature>
<evidence type="ECO:0000256" key="1">
    <source>
        <dbReference type="SAM" id="MobiDB-lite"/>
    </source>
</evidence>
<dbReference type="Proteomes" id="UP001281761">
    <property type="component" value="Unassembled WGS sequence"/>
</dbReference>
<sequence>MAQPPMTSKARPFDKIPDEELLLVYNLPKGLYSKKAIVAALRQYFGPIPDGKIIPYEWAEQDPNLNTCHPTEIMLKMKDPTLIDRICENPIHEIEIGGSPSTDVPPTKHLIGVSKVNRSRSLIVTPKFPNQPKHSNKREHVYLAHGAHAEFIGDARLSISIPSSYFVVFPTRSAALSALPELQKHNTAVFCDQTDCHSWFKIIGTLSNPSPPPSPDRIDVLNDIAQNIRSFFISKMHATLVLFDLSETSPLSSFEVHFPETESGEQQAKAVVDRSSVTFSTSPSASPHDDQIIMTYTFRSVVPRPDPAKQPPPSTQLLRNLPPPLFIPHPTLNISTPPTAIPNPPNSGLLEDDDVSETIDGEQHSQLSDLTPLEYFRRSGFPSSLHPRFISKISLPLRTDSEELEESDDLILSSNDTVPSKHLCPHSTLSMSTQSRSIPNPQPLVHTCHDVTLIPQHPHTPPTKQHDRLKTSQGITQPPPDPSSIHSSDQCNSSGQDFTSSHPSHSSAFPPPPPFIPSTREDSWNGDTPLIGESSKTNHPPIPTSSFPSSSIPGSPPLISPYRYLTEQETWMVAFRVVDGQFGKGADKELNLEQAGYDPVMIMGYVRKYKEVESRKLADPQRQKMNEIRRNDPRRRTDEEIAKEVREGVWGNQPDRERWLTEKGYNYKKIQAIVNSTPNIVTFKPVSDQSTDHLNPMATAFVPSFSFDTARRDAPPTIVGKQDFDFLITELGKTNRELVPNRVDEDQTQTKSQNATTSSMVVGKPLKPLSNDTKIERPTIDTNREHNIADEPVPNQTHEKTKTPSDLLLRLAERSDNLNVAATAWKWIACLTKLVKMKLLRRKVVGVMEPNKQMTDLILRTLEEMCSRLRKDLKEGQIAVCDSLTSSLLQSCLSVLLDQLNWTALDPAPFLPVLSSLTLTTDIHLLSSLHSVFVEISHKTTNSQNPFSISTFTIPFTPDPNTPTQPTTFLSIIASSVLSFTLAQQQKQSSVFQNRRTLFGASESEELEVIVRSLRSESPETWPQFCVCMVDAACDLLAADNQSADLHTPSRRLVFHQSLGQSVEATYPNFIWRSILVVLEMAHERLSFTALLPIVPSLTRLAAITLTLLPDWMESQFYDSPRWTKPFSPFHRVFCLSTSSTIHTHPSISPLLRTFAILFTRDDTILHDGLTDIIDLQTSTARRLSKANLSPAILMFLEEGAEDQCERGRDHTMWAFNGALGMNSTSQLPITESIFGIDYFDYVRRPLYESDLDDISLPSPAFAHTPTSSFFESLSKLVYAEEQDVAGEGKYSTFQFCRANSEARDDMEEQDWTKHRTKPEGWIDELPPGRKTSEEIAEKLLQGLSENHSDRKRRFTENGYDFGELTDRINADIPSEM</sequence>
<evidence type="ECO:0000313" key="3">
    <source>
        <dbReference type="EMBL" id="KAK2947438.1"/>
    </source>
</evidence>
<feature type="region of interest" description="Disordered" evidence="1">
    <location>
        <begin position="741"/>
        <end position="802"/>
    </location>
</feature>
<feature type="compositionally biased region" description="Polar residues" evidence="1">
    <location>
        <begin position="427"/>
        <end position="439"/>
    </location>
</feature>
<comment type="caution">
    <text evidence="3">The sequence shown here is derived from an EMBL/GenBank/DDBJ whole genome shotgun (WGS) entry which is preliminary data.</text>
</comment>
<name>A0ABQ9X6M4_9EUKA</name>
<dbReference type="SMART" id="SM01095">
    <property type="entry name" value="Cpl-7"/>
    <property type="match status" value="2"/>
</dbReference>
<feature type="domain" description="Cpl-7 lysozyme C-terminal" evidence="2">
    <location>
        <begin position="637"/>
        <end position="682"/>
    </location>
</feature>
<feature type="compositionally biased region" description="Low complexity" evidence="1">
    <location>
        <begin position="544"/>
        <end position="553"/>
    </location>
</feature>
<proteinExistence type="predicted"/>